<keyword evidence="3" id="KW-0520">NAD</keyword>
<dbReference type="PROSITE" id="PS00687">
    <property type="entry name" value="ALDEHYDE_DEHYDR_GLU"/>
    <property type="match status" value="1"/>
</dbReference>
<evidence type="ECO:0000256" key="3">
    <source>
        <dbReference type="ARBA" id="ARBA00023027"/>
    </source>
</evidence>
<evidence type="ECO:0000256" key="4">
    <source>
        <dbReference type="ARBA" id="ARBA00049194"/>
    </source>
</evidence>
<dbReference type="OrthoDB" id="310895at2759"/>
<evidence type="ECO:0000256" key="1">
    <source>
        <dbReference type="ARBA" id="ARBA00009986"/>
    </source>
</evidence>
<dbReference type="NCBIfam" id="TIGR01722">
    <property type="entry name" value="MMSDH"/>
    <property type="match status" value="1"/>
</dbReference>
<dbReference type="Gene3D" id="3.40.605.10">
    <property type="entry name" value="Aldehyde Dehydrogenase, Chain A, domain 1"/>
    <property type="match status" value="2"/>
</dbReference>
<feature type="domain" description="Aldehyde dehydrogenase" evidence="7">
    <location>
        <begin position="97"/>
        <end position="520"/>
    </location>
</feature>
<dbReference type="SUPFAM" id="SSF53720">
    <property type="entry name" value="ALDH-like"/>
    <property type="match status" value="2"/>
</dbReference>
<dbReference type="InterPro" id="IPR016161">
    <property type="entry name" value="Ald_DH/histidinol_DH"/>
</dbReference>
<dbReference type="GO" id="GO:0004029">
    <property type="term" value="F:aldehyde dehydrogenase (NAD+) activity"/>
    <property type="evidence" value="ECO:0007669"/>
    <property type="project" value="UniProtKB-EC"/>
</dbReference>
<dbReference type="GO" id="GO:0004491">
    <property type="term" value="F:methylmalonate-semialdehyde dehydrogenase (acylating, NAD) activity"/>
    <property type="evidence" value="ECO:0007669"/>
    <property type="project" value="InterPro"/>
</dbReference>
<evidence type="ECO:0000313" key="8">
    <source>
        <dbReference type="EMBL" id="OQD73919.1"/>
    </source>
</evidence>
<evidence type="ECO:0000256" key="5">
    <source>
        <dbReference type="PROSITE-ProRule" id="PRU10007"/>
    </source>
</evidence>
<keyword evidence="9" id="KW-1185">Reference proteome</keyword>
<keyword evidence="2 6" id="KW-0560">Oxidoreductase</keyword>
<evidence type="ECO:0000256" key="2">
    <source>
        <dbReference type="ARBA" id="ARBA00023002"/>
    </source>
</evidence>
<name>A0A1V6PA70_PENDC</name>
<dbReference type="InterPro" id="IPR015590">
    <property type="entry name" value="Aldehyde_DH_dom"/>
</dbReference>
<dbReference type="EMBL" id="MDYL01000013">
    <property type="protein sequence ID" value="OQD73919.1"/>
    <property type="molecule type" value="Genomic_DNA"/>
</dbReference>
<dbReference type="CDD" id="cd07114">
    <property type="entry name" value="ALDH_DhaS"/>
    <property type="match status" value="1"/>
</dbReference>
<evidence type="ECO:0000259" key="7">
    <source>
        <dbReference type="Pfam" id="PF00171"/>
    </source>
</evidence>
<dbReference type="InterPro" id="IPR029510">
    <property type="entry name" value="Ald_DH_CS_GLU"/>
</dbReference>
<evidence type="ECO:0000256" key="6">
    <source>
        <dbReference type="RuleBase" id="RU003345"/>
    </source>
</evidence>
<gene>
    <name evidence="8" type="ORF">PENDEC_c013G00571</name>
</gene>
<dbReference type="InterPro" id="IPR016162">
    <property type="entry name" value="Ald_DH_N"/>
</dbReference>
<dbReference type="PROSITE" id="PS00070">
    <property type="entry name" value="ALDEHYDE_DEHYDR_CYS"/>
    <property type="match status" value="1"/>
</dbReference>
<protein>
    <recommendedName>
        <fullName evidence="7">Aldehyde dehydrogenase domain-containing protein</fullName>
    </recommendedName>
</protein>
<proteinExistence type="inferred from homology"/>
<organism evidence="8 9">
    <name type="scientific">Penicillium decumbens</name>
    <dbReference type="NCBI Taxonomy" id="69771"/>
    <lineage>
        <taxon>Eukaryota</taxon>
        <taxon>Fungi</taxon>
        <taxon>Dikarya</taxon>
        <taxon>Ascomycota</taxon>
        <taxon>Pezizomycotina</taxon>
        <taxon>Eurotiomycetes</taxon>
        <taxon>Eurotiomycetidae</taxon>
        <taxon>Eurotiales</taxon>
        <taxon>Aspergillaceae</taxon>
        <taxon>Penicillium</taxon>
    </lineage>
</organism>
<accession>A0A1V6PA70</accession>
<dbReference type="AlphaFoldDB" id="A0A1V6PA70"/>
<dbReference type="FunFam" id="3.40.309.10:FF:000009">
    <property type="entry name" value="Aldehyde dehydrogenase A"/>
    <property type="match status" value="1"/>
</dbReference>
<dbReference type="InterPro" id="IPR016163">
    <property type="entry name" value="Ald_DH_C"/>
</dbReference>
<comment type="caution">
    <text evidence="8">The sequence shown here is derived from an EMBL/GenBank/DDBJ whole genome shotgun (WGS) entry which is preliminary data.</text>
</comment>
<dbReference type="PANTHER" id="PTHR11699">
    <property type="entry name" value="ALDEHYDE DEHYDROGENASE-RELATED"/>
    <property type="match status" value="1"/>
</dbReference>
<dbReference type="InterPro" id="IPR010061">
    <property type="entry name" value="MeMal-semiAld_DH"/>
</dbReference>
<feature type="active site" evidence="5">
    <location>
        <position position="775"/>
    </location>
</feature>
<feature type="domain" description="Aldehyde dehydrogenase" evidence="7">
    <location>
        <begin position="543"/>
        <end position="1015"/>
    </location>
</feature>
<comment type="catalytic activity">
    <reaction evidence="4">
        <text>an aldehyde + NAD(+) + H2O = a carboxylate + NADH + 2 H(+)</text>
        <dbReference type="Rhea" id="RHEA:16185"/>
        <dbReference type="ChEBI" id="CHEBI:15377"/>
        <dbReference type="ChEBI" id="CHEBI:15378"/>
        <dbReference type="ChEBI" id="CHEBI:17478"/>
        <dbReference type="ChEBI" id="CHEBI:29067"/>
        <dbReference type="ChEBI" id="CHEBI:57540"/>
        <dbReference type="ChEBI" id="CHEBI:57945"/>
        <dbReference type="EC" id="1.2.1.3"/>
    </reaction>
</comment>
<sequence>MPRAVQTPRRVRFTPFPQVSLSPSNTDAILPLDDFTSNLSDADQSVVLAALSDIEQLSPSNNRSQSREQNEADTNTITPRSSLAHIFINNECFMSRSKEWTRVLDPGTQGLITKVPNCTHLEVQSAVSAAQAAQPDWEALGFQSRRDYLLKLIDVLRGMSTDIMKILSREVGKTAGEAESEVFRGLDCIHAACSIGPEMAGMFLGSDPTLLQTFYEPLGVCVTITPFSFPFMTPLWSIPYALITGNTVVLKPSEKAPSVSCLLSEAVLRAGLPPGVFNLVHGDHSVVQMLILQLPVQAVSFVGSESAAKQVHDISRKAGKRIQAECGGKNHGVILDDASVMPTLFAIAGSAFGAGGQRCMSLSVALFVGQTREWIPKLVEIAESMVVGYSADEETKVGPLIDRSAKKKVIGFIDRAVEEGATLLCDGRNALVPGYPDGNFVGPTIITDVETYMECYQSEIYGPVLICMQVDTLDEAIDLINQNKYGNGCSLFTTSGKHAKTFQRGVNVGQIGINIPLIAPYGTAVRTSNKGSFMGGGKEVPGQAELIPVEDPATGETFALCHAASQDDINKAVETAHEAFKSGVWSRASRHHRADVLEQCATLLTDALPQLIPLETRQTGRAIREMSAQVPSLVKWFKYYASLLRVEERSVLPTSGKLHNFVDRRPLGVVVQITPFNHPLLIAVKKLAPALAAGNSVIVKPSELTPLSTLFLAKILHQAGLPSGVLSVLPGYGATTGKALVSHPLVRKVDVTGGTAAGKAIGSIVGGNLAKYTAELGGKAPLLVFEKANIDAAVNGIAFGSFIASGQTCVASTRIIVQDSIMVEVLEKLKTKVQGITSRMGAPTNPESMMGSLISEKQLKHVEKLVNQALETGFGVALTGARRMTGTSPLDGFDFSKGPFYEPTVIVPGKDNNIVHASIWHEEAFGPVIVVAGFDTEEEAIALANHSEFGLGAGVWTQDLSQAFRVSEQIDAGIVWVNTHHRNDPSSPWGGAKSASGVGSENGIDAYHAYTTTKSTIMNFATAEECLETEDWFVSASKDVRYG</sequence>
<dbReference type="STRING" id="69771.A0A1V6PA70"/>
<dbReference type="OMA" id="RIMTFEQ"/>
<dbReference type="FunFam" id="3.40.605.10:FF:000007">
    <property type="entry name" value="NAD/NADP-dependent betaine aldehyde dehydrogenase"/>
    <property type="match status" value="1"/>
</dbReference>
<dbReference type="FunFam" id="3.40.309.10:FF:000002">
    <property type="entry name" value="Methylmalonate-semialdehyde dehydrogenase (Acylating)"/>
    <property type="match status" value="1"/>
</dbReference>
<dbReference type="InterPro" id="IPR016160">
    <property type="entry name" value="Ald_DH_CS_CYS"/>
</dbReference>
<reference evidence="9" key="1">
    <citation type="journal article" date="2017" name="Nat. Microbiol.">
        <title>Global analysis of biosynthetic gene clusters reveals vast potential of secondary metabolite production in Penicillium species.</title>
        <authorList>
            <person name="Nielsen J.C."/>
            <person name="Grijseels S."/>
            <person name="Prigent S."/>
            <person name="Ji B."/>
            <person name="Dainat J."/>
            <person name="Nielsen K.F."/>
            <person name="Frisvad J.C."/>
            <person name="Workman M."/>
            <person name="Nielsen J."/>
        </authorList>
    </citation>
    <scope>NUCLEOTIDE SEQUENCE [LARGE SCALE GENOMIC DNA]</scope>
    <source>
        <strain evidence="9">IBT 11843</strain>
    </source>
</reference>
<dbReference type="Pfam" id="PF00171">
    <property type="entry name" value="Aldedh"/>
    <property type="match status" value="2"/>
</dbReference>
<evidence type="ECO:0000313" key="9">
    <source>
        <dbReference type="Proteomes" id="UP000191522"/>
    </source>
</evidence>
<dbReference type="Gene3D" id="3.40.309.10">
    <property type="entry name" value="Aldehyde Dehydrogenase, Chain A, domain 2"/>
    <property type="match status" value="2"/>
</dbReference>
<dbReference type="Proteomes" id="UP000191522">
    <property type="component" value="Unassembled WGS sequence"/>
</dbReference>
<comment type="similarity">
    <text evidence="1 6">Belongs to the aldehyde dehydrogenase family.</text>
</comment>